<sequence length="109" mass="11705">MATATKKKTASKPRLQPLGDRVVVKRDESEEMTAGGIVLPGAAQDKPSRGIVVSVGNGRLLDDGTRAPLQVVEGDRVVFSRYAGSDTFKIGDEEVILIREDDIQAVLLD</sequence>
<dbReference type="PANTHER" id="PTHR10772">
    <property type="entry name" value="10 KDA HEAT SHOCK PROTEIN"/>
    <property type="match status" value="1"/>
</dbReference>
<accession>A0A9X1MJI1</accession>
<dbReference type="InterPro" id="IPR018369">
    <property type="entry name" value="Chaprnonin_Cpn10_CS"/>
</dbReference>
<dbReference type="GO" id="GO:0046872">
    <property type="term" value="F:metal ion binding"/>
    <property type="evidence" value="ECO:0007669"/>
    <property type="project" value="TreeGrafter"/>
</dbReference>
<dbReference type="GO" id="GO:0044183">
    <property type="term" value="F:protein folding chaperone"/>
    <property type="evidence" value="ECO:0007669"/>
    <property type="project" value="InterPro"/>
</dbReference>
<organism evidence="6 7">
    <name type="scientific">Blastopirellula sediminis</name>
    <dbReference type="NCBI Taxonomy" id="2894196"/>
    <lineage>
        <taxon>Bacteria</taxon>
        <taxon>Pseudomonadati</taxon>
        <taxon>Planctomycetota</taxon>
        <taxon>Planctomycetia</taxon>
        <taxon>Pirellulales</taxon>
        <taxon>Pirellulaceae</taxon>
        <taxon>Blastopirellula</taxon>
    </lineage>
</organism>
<dbReference type="PRINTS" id="PR00297">
    <property type="entry name" value="CHAPERONIN10"/>
</dbReference>
<reference evidence="6" key="1">
    <citation type="submission" date="2021-11" db="EMBL/GenBank/DDBJ databases">
        <title>Genome sequence.</title>
        <authorList>
            <person name="Sun Q."/>
        </authorList>
    </citation>
    <scope>NUCLEOTIDE SEQUENCE</scope>
    <source>
        <strain evidence="6">JC732</strain>
    </source>
</reference>
<dbReference type="Pfam" id="PF00166">
    <property type="entry name" value="Cpn10"/>
    <property type="match status" value="1"/>
</dbReference>
<dbReference type="NCBIfam" id="NF001531">
    <property type="entry name" value="PRK00364.2-2"/>
    <property type="match status" value="1"/>
</dbReference>
<protein>
    <recommendedName>
        <fullName evidence="3">Co-chaperonin GroES</fullName>
    </recommendedName>
    <alternativeName>
        <fullName evidence="3">10 kDa chaperonin</fullName>
    </alternativeName>
    <alternativeName>
        <fullName evidence="3">Chaperonin-10</fullName>
        <shortName evidence="3">Cpn10</shortName>
    </alternativeName>
</protein>
<gene>
    <name evidence="3" type="primary">groES</name>
    <name evidence="3" type="synonym">groS</name>
    <name evidence="6" type="ORF">LOC68_06070</name>
</gene>
<evidence type="ECO:0000256" key="1">
    <source>
        <dbReference type="ARBA" id="ARBA00006975"/>
    </source>
</evidence>
<dbReference type="InterPro" id="IPR020818">
    <property type="entry name" value="Chaperonin_GroES"/>
</dbReference>
<dbReference type="Proteomes" id="UP001139103">
    <property type="component" value="Unassembled WGS sequence"/>
</dbReference>
<dbReference type="PANTHER" id="PTHR10772:SF58">
    <property type="entry name" value="CO-CHAPERONIN GROES"/>
    <property type="match status" value="1"/>
</dbReference>
<dbReference type="FunFam" id="2.30.33.40:FF:000001">
    <property type="entry name" value="10 kDa chaperonin"/>
    <property type="match status" value="1"/>
</dbReference>
<comment type="function">
    <text evidence="3 4">Together with the chaperonin GroEL, plays an essential role in assisting protein folding. The GroEL-GroES system forms a nano-cage that allows encapsulation of the non-native substrate proteins and provides a physical environment optimized to promote and accelerate protein folding. GroES binds to the apical surface of the GroEL ring, thereby capping the opening of the GroEL channel.</text>
</comment>
<evidence type="ECO:0000256" key="4">
    <source>
        <dbReference type="RuleBase" id="RU000535"/>
    </source>
</evidence>
<dbReference type="EMBL" id="JAJKFT010000004">
    <property type="protein sequence ID" value="MCC9627954.1"/>
    <property type="molecule type" value="Genomic_DNA"/>
</dbReference>
<dbReference type="SUPFAM" id="SSF50129">
    <property type="entry name" value="GroES-like"/>
    <property type="match status" value="1"/>
</dbReference>
<keyword evidence="3" id="KW-0963">Cytoplasm</keyword>
<evidence type="ECO:0000256" key="3">
    <source>
        <dbReference type="HAMAP-Rule" id="MF_00580"/>
    </source>
</evidence>
<evidence type="ECO:0000313" key="7">
    <source>
        <dbReference type="Proteomes" id="UP001139103"/>
    </source>
</evidence>
<comment type="subunit">
    <text evidence="3">Heptamer of 7 subunits arranged in a ring. Interacts with the chaperonin GroEL.</text>
</comment>
<dbReference type="InterPro" id="IPR011032">
    <property type="entry name" value="GroES-like_sf"/>
</dbReference>
<dbReference type="HAMAP" id="MF_00580">
    <property type="entry name" value="CH10"/>
    <property type="match status" value="1"/>
</dbReference>
<dbReference type="Gene3D" id="2.30.33.40">
    <property type="entry name" value="GroES chaperonin"/>
    <property type="match status" value="1"/>
</dbReference>
<keyword evidence="2 3" id="KW-0143">Chaperone</keyword>
<dbReference type="RefSeq" id="WP_230216789.1">
    <property type="nucleotide sequence ID" value="NZ_JAJKFT010000004.1"/>
</dbReference>
<dbReference type="CDD" id="cd00320">
    <property type="entry name" value="cpn10"/>
    <property type="match status" value="1"/>
</dbReference>
<dbReference type="GO" id="GO:0005737">
    <property type="term" value="C:cytoplasm"/>
    <property type="evidence" value="ECO:0007669"/>
    <property type="project" value="UniProtKB-SubCell"/>
</dbReference>
<evidence type="ECO:0000256" key="2">
    <source>
        <dbReference type="ARBA" id="ARBA00023186"/>
    </source>
</evidence>
<dbReference type="GO" id="GO:0051082">
    <property type="term" value="F:unfolded protein binding"/>
    <property type="evidence" value="ECO:0007669"/>
    <property type="project" value="TreeGrafter"/>
</dbReference>
<dbReference type="AlphaFoldDB" id="A0A9X1MJI1"/>
<proteinExistence type="inferred from homology"/>
<feature type="compositionally biased region" description="Basic residues" evidence="5">
    <location>
        <begin position="1"/>
        <end position="11"/>
    </location>
</feature>
<dbReference type="GO" id="GO:0005524">
    <property type="term" value="F:ATP binding"/>
    <property type="evidence" value="ECO:0007669"/>
    <property type="project" value="InterPro"/>
</dbReference>
<comment type="caution">
    <text evidence="6">The sequence shown here is derived from an EMBL/GenBank/DDBJ whole genome shotgun (WGS) entry which is preliminary data.</text>
</comment>
<dbReference type="PROSITE" id="PS00681">
    <property type="entry name" value="CHAPERONINS_CPN10"/>
    <property type="match status" value="1"/>
</dbReference>
<evidence type="ECO:0000256" key="5">
    <source>
        <dbReference type="SAM" id="MobiDB-lite"/>
    </source>
</evidence>
<dbReference type="InterPro" id="IPR037124">
    <property type="entry name" value="Chaperonin_GroES_sf"/>
</dbReference>
<evidence type="ECO:0000313" key="6">
    <source>
        <dbReference type="EMBL" id="MCC9627954.1"/>
    </source>
</evidence>
<keyword evidence="7" id="KW-1185">Reference proteome</keyword>
<comment type="subcellular location">
    <subcellularLocation>
        <location evidence="3">Cytoplasm</location>
    </subcellularLocation>
</comment>
<name>A0A9X1MJI1_9BACT</name>
<dbReference type="SMART" id="SM00883">
    <property type="entry name" value="Cpn10"/>
    <property type="match status" value="1"/>
</dbReference>
<comment type="similarity">
    <text evidence="1 3 4">Belongs to the GroES chaperonin family.</text>
</comment>
<feature type="region of interest" description="Disordered" evidence="5">
    <location>
        <begin position="1"/>
        <end position="20"/>
    </location>
</feature>
<dbReference type="GO" id="GO:0051087">
    <property type="term" value="F:protein-folding chaperone binding"/>
    <property type="evidence" value="ECO:0007669"/>
    <property type="project" value="TreeGrafter"/>
</dbReference>